<dbReference type="PROSITE" id="PS50250">
    <property type="entry name" value="PCI"/>
    <property type="match status" value="1"/>
</dbReference>
<proteinExistence type="predicted"/>
<dbReference type="SMART" id="SM00088">
    <property type="entry name" value="PINT"/>
    <property type="match status" value="1"/>
</dbReference>
<evidence type="ECO:0000313" key="5">
    <source>
        <dbReference type="Proteomes" id="UP000309340"/>
    </source>
</evidence>
<reference evidence="4 5" key="1">
    <citation type="submission" date="2017-03" db="EMBL/GenBank/DDBJ databases">
        <title>Genomes of endolithic fungi from Antarctica.</title>
        <authorList>
            <person name="Coleine C."/>
            <person name="Masonjones S."/>
            <person name="Stajich J.E."/>
        </authorList>
    </citation>
    <scope>NUCLEOTIDE SEQUENCE [LARGE SCALE GENOMIC DNA]</scope>
    <source>
        <strain evidence="4 5">CCFEE 5184</strain>
    </source>
</reference>
<dbReference type="AlphaFoldDB" id="A0A4U0X2A8"/>
<dbReference type="InterPro" id="IPR019585">
    <property type="entry name" value="Rpn7/CSN1"/>
</dbReference>
<dbReference type="STRING" id="329884.A0A4U0X2A8"/>
<dbReference type="GO" id="GO:0005838">
    <property type="term" value="C:proteasome regulatory particle"/>
    <property type="evidence" value="ECO:0007669"/>
    <property type="project" value="TreeGrafter"/>
</dbReference>
<organism evidence="4 5">
    <name type="scientific">Friedmanniomyces simplex</name>
    <dbReference type="NCBI Taxonomy" id="329884"/>
    <lineage>
        <taxon>Eukaryota</taxon>
        <taxon>Fungi</taxon>
        <taxon>Dikarya</taxon>
        <taxon>Ascomycota</taxon>
        <taxon>Pezizomycotina</taxon>
        <taxon>Dothideomycetes</taxon>
        <taxon>Dothideomycetidae</taxon>
        <taxon>Mycosphaerellales</taxon>
        <taxon>Teratosphaeriaceae</taxon>
        <taxon>Friedmanniomyces</taxon>
    </lineage>
</organism>
<dbReference type="Pfam" id="PF10602">
    <property type="entry name" value="RPN7"/>
    <property type="match status" value="1"/>
</dbReference>
<dbReference type="FunFam" id="1.25.40.570:FF:000013">
    <property type="entry name" value="Proteasome regulatory particle subunit (RpnG)"/>
    <property type="match status" value="1"/>
</dbReference>
<dbReference type="PANTHER" id="PTHR14145">
    <property type="entry name" value="26S PROTESOME SUBUNIT 6"/>
    <property type="match status" value="1"/>
</dbReference>
<protein>
    <recommendedName>
        <fullName evidence="3">PCI domain-containing protein</fullName>
    </recommendedName>
</protein>
<dbReference type="SUPFAM" id="SSF46785">
    <property type="entry name" value="Winged helix' DNA-binding domain"/>
    <property type="match status" value="1"/>
</dbReference>
<evidence type="ECO:0000259" key="3">
    <source>
        <dbReference type="PROSITE" id="PS50250"/>
    </source>
</evidence>
<feature type="domain" description="PCI" evidence="3">
    <location>
        <begin position="310"/>
        <end position="487"/>
    </location>
</feature>
<accession>A0A4U0X2A8</accession>
<gene>
    <name evidence="4" type="ORF">B0A55_05603</name>
</gene>
<feature type="compositionally biased region" description="Polar residues" evidence="2">
    <location>
        <begin position="65"/>
        <end position="99"/>
    </location>
</feature>
<keyword evidence="5" id="KW-1185">Reference proteome</keyword>
<dbReference type="Pfam" id="PF21154">
    <property type="entry name" value="RPN7_PSMD6_C"/>
    <property type="match status" value="1"/>
</dbReference>
<feature type="region of interest" description="Disordered" evidence="2">
    <location>
        <begin position="317"/>
        <end position="352"/>
    </location>
</feature>
<feature type="non-terminal residue" evidence="4">
    <location>
        <position position="538"/>
    </location>
</feature>
<sequence length="538" mass="58794">MGDPQYLAYPQLALAQTVFTLASPSTSSNAKQSSLTSLQDAIREHKMAPLYAYLAHPHTGKINASGESGSAVMSPTISRSNTNMSSTGPPSNTLRRTSSINAPSMIGVLGGKTDTSVELPWDESLYNELKADNEKELAAIAKEEEEAAERAGETEILAAQSKRAEMYARIGDKDAALVHFEKLFDKTGILAIKIDIVLAIIRIALFFDDKILARHNIARASTLVDSGGDWDRRNRLKAYQGLHLLTIRAHNTAAPLLLDSLSTFTSNELCPYSSLVVYATLAGTVSLPRRDFKSKVVDAPEIRAIFGADSDTDRLLALSGAPSAGTGGEDEEMAGDDSTTKEKDATATPKPTAVNLTALASGSASAEAQALAEPKYDFKPLSTLINALYTGQYSAFFRALSTVETEFLSQDRYLYEHTRWYVREMRLKAYTQLLASYRVVSLASMAASFGVSVEWLDKDLAPFIASQRLQATIDRVQGVVSTVRGEGKGRQYNDVVRQGDQLITKLQKYGQVKRRGYRVPWECMRKLLDRNGLVASPR</sequence>
<name>A0A4U0X2A8_9PEZI</name>
<dbReference type="EMBL" id="NAJQ01000398">
    <property type="protein sequence ID" value="TKA70402.1"/>
    <property type="molecule type" value="Genomic_DNA"/>
</dbReference>
<dbReference type="InterPro" id="IPR045135">
    <property type="entry name" value="Rpn7_N"/>
</dbReference>
<evidence type="ECO:0000256" key="1">
    <source>
        <dbReference type="ARBA" id="ARBA00022942"/>
    </source>
</evidence>
<dbReference type="InterPro" id="IPR000717">
    <property type="entry name" value="PCI_dom"/>
</dbReference>
<dbReference type="FunFam" id="1.25.40.570:FF:000021">
    <property type="entry name" value="Putative proteasome regulatory particle subunit"/>
    <property type="match status" value="1"/>
</dbReference>
<evidence type="ECO:0000313" key="4">
    <source>
        <dbReference type="EMBL" id="TKA70402.1"/>
    </source>
</evidence>
<keyword evidence="1" id="KW-0647">Proteasome</keyword>
<dbReference type="OrthoDB" id="1452at2759"/>
<dbReference type="PANTHER" id="PTHR14145:SF1">
    <property type="entry name" value="26S PROTEASOME NON-ATPASE REGULATORY SUBUNIT 6"/>
    <property type="match status" value="1"/>
</dbReference>
<dbReference type="InterPro" id="IPR036390">
    <property type="entry name" value="WH_DNA-bd_sf"/>
</dbReference>
<evidence type="ECO:0000256" key="2">
    <source>
        <dbReference type="SAM" id="MobiDB-lite"/>
    </source>
</evidence>
<feature type="region of interest" description="Disordered" evidence="2">
    <location>
        <begin position="64"/>
        <end position="99"/>
    </location>
</feature>
<dbReference type="GO" id="GO:0043161">
    <property type="term" value="P:proteasome-mediated ubiquitin-dependent protein catabolic process"/>
    <property type="evidence" value="ECO:0007669"/>
    <property type="project" value="TreeGrafter"/>
</dbReference>
<dbReference type="Gene3D" id="1.25.40.570">
    <property type="match status" value="2"/>
</dbReference>
<comment type="caution">
    <text evidence="4">The sequence shown here is derived from an EMBL/GenBank/DDBJ whole genome shotgun (WGS) entry which is preliminary data.</text>
</comment>
<dbReference type="InterPro" id="IPR049549">
    <property type="entry name" value="RPN7_PSMD6_C"/>
</dbReference>
<dbReference type="Pfam" id="PF01399">
    <property type="entry name" value="PCI"/>
    <property type="match status" value="1"/>
</dbReference>
<dbReference type="Proteomes" id="UP000309340">
    <property type="component" value="Unassembled WGS sequence"/>
</dbReference>